<dbReference type="RefSeq" id="WP_129030443.1">
    <property type="nucleotide sequence ID" value="NZ_QMAP01000006.1"/>
</dbReference>
<dbReference type="GO" id="GO:0005886">
    <property type="term" value="C:plasma membrane"/>
    <property type="evidence" value="ECO:0007669"/>
    <property type="project" value="UniProtKB-SubCell"/>
</dbReference>
<keyword evidence="4" id="KW-0808">Transferase</keyword>
<comment type="caution">
    <text evidence="9">The sequence shown here is derived from an EMBL/GenBank/DDBJ whole genome shotgun (WGS) entry which is preliminary data.</text>
</comment>
<dbReference type="EMBL" id="QMAP01000006">
    <property type="protein sequence ID" value="RXI48667.1"/>
    <property type="molecule type" value="Genomic_DNA"/>
</dbReference>
<feature type="transmembrane region" description="Helical" evidence="8">
    <location>
        <begin position="9"/>
        <end position="28"/>
    </location>
</feature>
<reference evidence="9 10" key="1">
    <citation type="submission" date="2018-06" db="EMBL/GenBank/DDBJ databases">
        <title>Genome conservation of Clostridium tetani.</title>
        <authorList>
            <person name="Bruggemann H."/>
            <person name="Popoff M.R."/>
        </authorList>
    </citation>
    <scope>NUCLEOTIDE SEQUENCE [LARGE SCALE GENOMIC DNA]</scope>
    <source>
        <strain evidence="9 10">2017.061</strain>
    </source>
</reference>
<feature type="transmembrane region" description="Helical" evidence="8">
    <location>
        <begin position="201"/>
        <end position="221"/>
    </location>
</feature>
<dbReference type="GO" id="GO:0009103">
    <property type="term" value="P:lipopolysaccharide biosynthetic process"/>
    <property type="evidence" value="ECO:0007669"/>
    <property type="project" value="UniProtKB-ARBA"/>
</dbReference>
<feature type="transmembrane region" description="Helical" evidence="8">
    <location>
        <begin position="89"/>
        <end position="108"/>
    </location>
</feature>
<evidence type="ECO:0000256" key="2">
    <source>
        <dbReference type="ARBA" id="ARBA00022475"/>
    </source>
</evidence>
<keyword evidence="5 8" id="KW-0812">Transmembrane</keyword>
<dbReference type="AlphaFoldDB" id="A0A4Q0VBF1"/>
<evidence type="ECO:0000256" key="6">
    <source>
        <dbReference type="ARBA" id="ARBA00022989"/>
    </source>
</evidence>
<evidence type="ECO:0000313" key="9">
    <source>
        <dbReference type="EMBL" id="RXI48667.1"/>
    </source>
</evidence>
<name>A0A4Q0VBF1_CLOTA</name>
<dbReference type="PANTHER" id="PTHR33908:SF11">
    <property type="entry name" value="MEMBRANE PROTEIN"/>
    <property type="match status" value="1"/>
</dbReference>
<feature type="transmembrane region" description="Helical" evidence="8">
    <location>
        <begin position="166"/>
        <end position="189"/>
    </location>
</feature>
<keyword evidence="2" id="KW-1003">Cell membrane</keyword>
<organism evidence="9 10">
    <name type="scientific">Clostridium tetani</name>
    <dbReference type="NCBI Taxonomy" id="1513"/>
    <lineage>
        <taxon>Bacteria</taxon>
        <taxon>Bacillati</taxon>
        <taxon>Bacillota</taxon>
        <taxon>Clostridia</taxon>
        <taxon>Eubacteriales</taxon>
        <taxon>Clostridiaceae</taxon>
        <taxon>Clostridium</taxon>
    </lineage>
</organism>
<evidence type="ECO:0000256" key="5">
    <source>
        <dbReference type="ARBA" id="ARBA00022692"/>
    </source>
</evidence>
<feature type="transmembrane region" description="Helical" evidence="8">
    <location>
        <begin position="353"/>
        <end position="375"/>
    </location>
</feature>
<evidence type="ECO:0000256" key="7">
    <source>
        <dbReference type="ARBA" id="ARBA00023136"/>
    </source>
</evidence>
<dbReference type="InterPro" id="IPR050297">
    <property type="entry name" value="LipidA_mod_glycosyltrf_83"/>
</dbReference>
<keyword evidence="6 8" id="KW-1133">Transmembrane helix</keyword>
<feature type="transmembrane region" description="Helical" evidence="8">
    <location>
        <begin position="139"/>
        <end position="160"/>
    </location>
</feature>
<keyword evidence="3" id="KW-0328">Glycosyltransferase</keyword>
<dbReference type="GO" id="GO:0016763">
    <property type="term" value="F:pentosyltransferase activity"/>
    <property type="evidence" value="ECO:0007669"/>
    <property type="project" value="TreeGrafter"/>
</dbReference>
<comment type="subcellular location">
    <subcellularLocation>
        <location evidence="1">Cell membrane</location>
        <topology evidence="1">Multi-pass membrane protein</topology>
    </subcellularLocation>
</comment>
<dbReference type="Proteomes" id="UP000290921">
    <property type="component" value="Unassembled WGS sequence"/>
</dbReference>
<feature type="transmembrane region" description="Helical" evidence="8">
    <location>
        <begin position="418"/>
        <end position="435"/>
    </location>
</feature>
<evidence type="ECO:0000313" key="10">
    <source>
        <dbReference type="Proteomes" id="UP000290921"/>
    </source>
</evidence>
<evidence type="ECO:0008006" key="11">
    <source>
        <dbReference type="Google" id="ProtNLM"/>
    </source>
</evidence>
<accession>A0A4Q0VBF1</accession>
<feature type="transmembrane region" description="Helical" evidence="8">
    <location>
        <begin position="56"/>
        <end position="77"/>
    </location>
</feature>
<evidence type="ECO:0000256" key="4">
    <source>
        <dbReference type="ARBA" id="ARBA00022679"/>
    </source>
</evidence>
<dbReference type="PANTHER" id="PTHR33908">
    <property type="entry name" value="MANNOSYLTRANSFERASE YKCB-RELATED"/>
    <property type="match status" value="1"/>
</dbReference>
<sequence>MLNLRNKHLAYFLLITTLAICVRIWFIINIPCEPLSDFTIYQQIATNIFMKNGHTYLGRPIAFQGMGYPMLLGYFYRFIGSNNIFLGKILNVILSSLNLIVIFLILLKLCKNKFSLYLSYTAIAFIPNYIAYNNVLGSEVLLTCILSIIIYLQICNFNYYIKYISIGILIGLAALTKPFFLVYPLIIALTEWLKNKNLKKSLKLIIITYIFLCITISPWTYRNYKKFNMFIPVSYNGGYVLFINNNDNNTTGAWMPVSAVDVSDEVKSQFLELGFKYRTPLEDEKSQIFLTPKLDKIFKQEAIKWILNHPLKFSHLGITRVNNTFFNGCGDIYEWAMNSPKENNFSKLLKNDFLYWIFNKYIYILSFSGFIYILFNLKNIFVCLFKKTITMEYKKSILFFNIIFFILISFAFEGQQRYNFPVLFLFSICLTEYITKIITSLKAKTIIKYKSY</sequence>
<gene>
    <name evidence="9" type="ORF">DP130_08025</name>
</gene>
<protein>
    <recommendedName>
        <fullName evidence="11">Glycosyltransferase RgtA/B/C/D-like domain-containing protein</fullName>
    </recommendedName>
</protein>
<evidence type="ECO:0000256" key="1">
    <source>
        <dbReference type="ARBA" id="ARBA00004651"/>
    </source>
</evidence>
<proteinExistence type="predicted"/>
<evidence type="ECO:0000256" key="3">
    <source>
        <dbReference type="ARBA" id="ARBA00022676"/>
    </source>
</evidence>
<feature type="transmembrane region" description="Helical" evidence="8">
    <location>
        <begin position="396"/>
        <end position="412"/>
    </location>
</feature>
<keyword evidence="7 8" id="KW-0472">Membrane</keyword>
<evidence type="ECO:0000256" key="8">
    <source>
        <dbReference type="SAM" id="Phobius"/>
    </source>
</evidence>